<gene>
    <name evidence="3" type="ORF">DIZ80_14310</name>
</gene>
<dbReference type="GO" id="GO:0007165">
    <property type="term" value="P:signal transduction"/>
    <property type="evidence" value="ECO:0007669"/>
    <property type="project" value="InterPro"/>
</dbReference>
<feature type="domain" description="HAMP" evidence="2">
    <location>
        <begin position="94"/>
        <end position="146"/>
    </location>
</feature>
<dbReference type="EMBL" id="QFXC01000013">
    <property type="protein sequence ID" value="RDH81275.1"/>
    <property type="molecule type" value="Genomic_DNA"/>
</dbReference>
<reference evidence="3 4" key="1">
    <citation type="journal article" date="2018" name="ISME J.">
        <title>Endosymbiont genomes yield clues of tubeworm success.</title>
        <authorList>
            <person name="Li Y."/>
            <person name="Liles M.R."/>
            <person name="Halanych K.M."/>
        </authorList>
    </citation>
    <scope>NUCLEOTIDE SEQUENCE [LARGE SCALE GENOMIC DNA]</scope>
    <source>
        <strain evidence="3">A1464</strain>
    </source>
</reference>
<keyword evidence="1" id="KW-0472">Membrane</keyword>
<dbReference type="Gene3D" id="6.10.340.10">
    <property type="match status" value="1"/>
</dbReference>
<evidence type="ECO:0000256" key="1">
    <source>
        <dbReference type="SAM" id="Phobius"/>
    </source>
</evidence>
<protein>
    <recommendedName>
        <fullName evidence="2">HAMP domain-containing protein</fullName>
    </recommendedName>
</protein>
<feature type="transmembrane region" description="Helical" evidence="1">
    <location>
        <begin position="69"/>
        <end position="91"/>
    </location>
</feature>
<sequence>MSNSDIKRNTVFIQKKFQMRSIVTVVGIIAASGLLSGIMLYFLLSNELSSELQVAHQQIQNTWDSLAPAIIFGNIITVIVTGVVAAIAVLYQSHKIAGPMYRLQTICDEVSRGNYEPVSSLRKADQLTALANSFKEMLSALRDRKSNQLQMVADAQLMIDSLLKETDDENYKKLLNDLKAKIDSFN</sequence>
<dbReference type="AlphaFoldDB" id="A0A370D8P1"/>
<keyword evidence="4" id="KW-1185">Reference proteome</keyword>
<proteinExistence type="predicted"/>
<feature type="transmembrane region" description="Helical" evidence="1">
    <location>
        <begin position="21"/>
        <end position="44"/>
    </location>
</feature>
<dbReference type="PROSITE" id="PS50885">
    <property type="entry name" value="HAMP"/>
    <property type="match status" value="1"/>
</dbReference>
<name>A0A370D8P1_9GAMM</name>
<dbReference type="Proteomes" id="UP000254266">
    <property type="component" value="Unassembled WGS sequence"/>
</dbReference>
<dbReference type="InterPro" id="IPR003660">
    <property type="entry name" value="HAMP_dom"/>
</dbReference>
<accession>A0A370D8P1</accession>
<dbReference type="GO" id="GO:0016020">
    <property type="term" value="C:membrane"/>
    <property type="evidence" value="ECO:0007669"/>
    <property type="project" value="InterPro"/>
</dbReference>
<evidence type="ECO:0000313" key="3">
    <source>
        <dbReference type="EMBL" id="RDH81275.1"/>
    </source>
</evidence>
<dbReference type="SUPFAM" id="SSF158472">
    <property type="entry name" value="HAMP domain-like"/>
    <property type="match status" value="1"/>
</dbReference>
<keyword evidence="1" id="KW-1133">Transmembrane helix</keyword>
<keyword evidence="1" id="KW-0812">Transmembrane</keyword>
<evidence type="ECO:0000259" key="2">
    <source>
        <dbReference type="PROSITE" id="PS50885"/>
    </source>
</evidence>
<evidence type="ECO:0000313" key="4">
    <source>
        <dbReference type="Proteomes" id="UP000254266"/>
    </source>
</evidence>
<organism evidence="3 4">
    <name type="scientific">endosymbiont of Galathealinum brachiosum</name>
    <dbReference type="NCBI Taxonomy" id="2200906"/>
    <lineage>
        <taxon>Bacteria</taxon>
        <taxon>Pseudomonadati</taxon>
        <taxon>Pseudomonadota</taxon>
        <taxon>Gammaproteobacteria</taxon>
        <taxon>sulfur-oxidizing symbionts</taxon>
    </lineage>
</organism>
<comment type="caution">
    <text evidence="3">The sequence shown here is derived from an EMBL/GenBank/DDBJ whole genome shotgun (WGS) entry which is preliminary data.</text>
</comment>